<evidence type="ECO:0000256" key="2">
    <source>
        <dbReference type="SAM" id="MobiDB-lite"/>
    </source>
</evidence>
<dbReference type="Gene3D" id="3.40.50.80">
    <property type="entry name" value="Nucleotide-binding domain of ferredoxin-NADP reductase (FNR) module"/>
    <property type="match status" value="1"/>
</dbReference>
<feature type="transmembrane region" description="Helical" evidence="3">
    <location>
        <begin position="121"/>
        <end position="146"/>
    </location>
</feature>
<feature type="transmembrane region" description="Helical" evidence="3">
    <location>
        <begin position="79"/>
        <end position="101"/>
    </location>
</feature>
<dbReference type="RefSeq" id="XP_005840545.1">
    <property type="nucleotide sequence ID" value="XM_005840488.1"/>
</dbReference>
<evidence type="ECO:0000256" key="3">
    <source>
        <dbReference type="SAM" id="Phobius"/>
    </source>
</evidence>
<evidence type="ECO:0000313" key="5">
    <source>
        <dbReference type="EnsemblProtists" id="EKX53565"/>
    </source>
</evidence>
<sequence length="715" mass="80499">MCWASSLQAHSTSPTRDLEDPATPAETILDVDVCLQEDSGLQLSELESLPEVSGQNATMGLRTLLDLLANRTRLLVGRLGLLLLGVAASLLLTVVEVLRALMKELEQESCTNFPTGCVYDWLDVGLVLIAKFAAFVMYGAMWVLFLGKSRNLNVWLLNKFPKAHYTWTLYVNDVNQALHNHGSAGMLVLVASMAHVLAHAARWSYQSILSSAVRSSLWSCLMRDRVTYTGLIALVALLGAVAVMAFPPLLRTRAEQDPGGSSNSKISFTMTYDTRSRWHNVFWMMFVIVLMFHIPEILGVCMVAAPLSIYLLDVWIGSRSLCNNSHILAASCRQEPQDLRSMPAEAYWRWYWNERASQQEQRLAQESWSNVTVYHNVKQQPTFVSLRVPMASQGWKEVMGYMYIRLVDDRCDRRWHVFSAMEDPDNESCAMLWVDVSDDKRDWCWALQKQVLSLSYTASKLEFQIQGPYVSPVQTFRYALKRAAVKLQGLKVSEILTRESFLAFAQGIGITPCLRFLQEFDASFPEVDVVWLVRMAQLPLAQQALQVIHKAVGAAEHDLAAAQLRQVLRIHVFVTGTANSQTSHCVLAGLSTSEYVRVYAYNREENLITEVSEPPSSGEKHHFAPFQSPQKLHTATRPSLPDIGCQTLPQSTRALCTLGKFNFVQEALDLAARARDRRTRAYAMTFYCGGNRGVARDLSKHSRVRGRLISELFSW</sequence>
<dbReference type="GeneID" id="17310554"/>
<accession>L1JZD1</accession>
<feature type="transmembrane region" description="Helical" evidence="3">
    <location>
        <begin position="281"/>
        <end position="312"/>
    </location>
</feature>
<keyword evidence="3" id="KW-0472">Membrane</keyword>
<dbReference type="EnsemblProtists" id="EKX53565">
    <property type="protein sequence ID" value="EKX53565"/>
    <property type="gene ID" value="GUITHDRAFT_100550"/>
</dbReference>
<evidence type="ECO:0000313" key="4">
    <source>
        <dbReference type="EMBL" id="EKX53565.1"/>
    </source>
</evidence>
<dbReference type="PaxDb" id="55529-EKX53565"/>
<dbReference type="KEGG" id="gtt:GUITHDRAFT_100550"/>
<organism evidence="4">
    <name type="scientific">Guillardia theta (strain CCMP2712)</name>
    <name type="common">Cryptophyte</name>
    <dbReference type="NCBI Taxonomy" id="905079"/>
    <lineage>
        <taxon>Eukaryota</taxon>
        <taxon>Cryptophyceae</taxon>
        <taxon>Pyrenomonadales</taxon>
        <taxon>Geminigeraceae</taxon>
        <taxon>Guillardia</taxon>
    </lineage>
</organism>
<gene>
    <name evidence="4" type="ORF">GUITHDRAFT_100550</name>
</gene>
<dbReference type="Proteomes" id="UP000011087">
    <property type="component" value="Unassembled WGS sequence"/>
</dbReference>
<dbReference type="HOGENOM" id="CLU_386606_0_0_1"/>
<feature type="compositionally biased region" description="Polar residues" evidence="2">
    <location>
        <begin position="1"/>
        <end position="15"/>
    </location>
</feature>
<dbReference type="AlphaFoldDB" id="L1JZD1"/>
<feature type="region of interest" description="Disordered" evidence="2">
    <location>
        <begin position="1"/>
        <end position="22"/>
    </location>
</feature>
<dbReference type="EMBL" id="JH992969">
    <property type="protein sequence ID" value="EKX53565.1"/>
    <property type="molecule type" value="Genomic_DNA"/>
</dbReference>
<dbReference type="InterPro" id="IPR039261">
    <property type="entry name" value="FNR_nucleotide-bd"/>
</dbReference>
<reference evidence="5" key="3">
    <citation type="submission" date="2016-03" db="UniProtKB">
        <authorList>
            <consortium name="EnsemblProtists"/>
        </authorList>
    </citation>
    <scope>IDENTIFICATION</scope>
</reference>
<feature type="transmembrane region" description="Helical" evidence="3">
    <location>
        <begin position="184"/>
        <end position="205"/>
    </location>
</feature>
<reference evidence="6" key="2">
    <citation type="submission" date="2012-11" db="EMBL/GenBank/DDBJ databases">
        <authorList>
            <person name="Kuo A."/>
            <person name="Curtis B.A."/>
            <person name="Tanifuji G."/>
            <person name="Burki F."/>
            <person name="Gruber A."/>
            <person name="Irimia M."/>
            <person name="Maruyama S."/>
            <person name="Arias M.C."/>
            <person name="Ball S.G."/>
            <person name="Gile G.H."/>
            <person name="Hirakawa Y."/>
            <person name="Hopkins J.F."/>
            <person name="Rensing S.A."/>
            <person name="Schmutz J."/>
            <person name="Symeonidi A."/>
            <person name="Elias M."/>
            <person name="Eveleigh R.J."/>
            <person name="Herman E.K."/>
            <person name="Klute M.J."/>
            <person name="Nakayama T."/>
            <person name="Obornik M."/>
            <person name="Reyes-Prieto A."/>
            <person name="Armbrust E.V."/>
            <person name="Aves S.J."/>
            <person name="Beiko R.G."/>
            <person name="Coutinho P."/>
            <person name="Dacks J.B."/>
            <person name="Durnford D.G."/>
            <person name="Fast N.M."/>
            <person name="Green B.R."/>
            <person name="Grisdale C."/>
            <person name="Hempe F."/>
            <person name="Henrissat B."/>
            <person name="Hoppner M.P."/>
            <person name="Ishida K.-I."/>
            <person name="Kim E."/>
            <person name="Koreny L."/>
            <person name="Kroth P.G."/>
            <person name="Liu Y."/>
            <person name="Malik S.-B."/>
            <person name="Maier U.G."/>
            <person name="McRose D."/>
            <person name="Mock T."/>
            <person name="Neilson J.A."/>
            <person name="Onodera N.T."/>
            <person name="Poole A.M."/>
            <person name="Pritham E.J."/>
            <person name="Richards T.A."/>
            <person name="Rocap G."/>
            <person name="Roy S.W."/>
            <person name="Sarai C."/>
            <person name="Schaack S."/>
            <person name="Shirato S."/>
            <person name="Slamovits C.H."/>
            <person name="Spencer D.F."/>
            <person name="Suzuki S."/>
            <person name="Worden A.Z."/>
            <person name="Zauner S."/>
            <person name="Barry K."/>
            <person name="Bell C."/>
            <person name="Bharti A.K."/>
            <person name="Crow J.A."/>
            <person name="Grimwood J."/>
            <person name="Kramer R."/>
            <person name="Lindquist E."/>
            <person name="Lucas S."/>
            <person name="Salamov A."/>
            <person name="McFadden G.I."/>
            <person name="Lane C.E."/>
            <person name="Keeling P.J."/>
            <person name="Gray M.W."/>
            <person name="Grigoriev I.V."/>
            <person name="Archibald J.M."/>
        </authorList>
    </citation>
    <scope>NUCLEOTIDE SEQUENCE</scope>
    <source>
        <strain evidence="6">CCMP2712</strain>
    </source>
</reference>
<keyword evidence="1" id="KW-0560">Oxidoreductase</keyword>
<dbReference type="PANTHER" id="PTHR11972">
    <property type="entry name" value="NADPH OXIDASE"/>
    <property type="match status" value="1"/>
</dbReference>
<dbReference type="GO" id="GO:0005886">
    <property type="term" value="C:plasma membrane"/>
    <property type="evidence" value="ECO:0007669"/>
    <property type="project" value="TreeGrafter"/>
</dbReference>
<proteinExistence type="predicted"/>
<dbReference type="GO" id="GO:0016491">
    <property type="term" value="F:oxidoreductase activity"/>
    <property type="evidence" value="ECO:0007669"/>
    <property type="project" value="UniProtKB-KW"/>
</dbReference>
<dbReference type="InterPro" id="IPR050369">
    <property type="entry name" value="RBOH/FRE"/>
</dbReference>
<name>L1JZD1_GUITC</name>
<evidence type="ECO:0000313" key="6">
    <source>
        <dbReference type="Proteomes" id="UP000011087"/>
    </source>
</evidence>
<reference evidence="4 6" key="1">
    <citation type="journal article" date="2012" name="Nature">
        <title>Algal genomes reveal evolutionary mosaicism and the fate of nucleomorphs.</title>
        <authorList>
            <consortium name="DOE Joint Genome Institute"/>
            <person name="Curtis B.A."/>
            <person name="Tanifuji G."/>
            <person name="Burki F."/>
            <person name="Gruber A."/>
            <person name="Irimia M."/>
            <person name="Maruyama S."/>
            <person name="Arias M.C."/>
            <person name="Ball S.G."/>
            <person name="Gile G.H."/>
            <person name="Hirakawa Y."/>
            <person name="Hopkins J.F."/>
            <person name="Kuo A."/>
            <person name="Rensing S.A."/>
            <person name="Schmutz J."/>
            <person name="Symeonidi A."/>
            <person name="Elias M."/>
            <person name="Eveleigh R.J."/>
            <person name="Herman E.K."/>
            <person name="Klute M.J."/>
            <person name="Nakayama T."/>
            <person name="Obornik M."/>
            <person name="Reyes-Prieto A."/>
            <person name="Armbrust E.V."/>
            <person name="Aves S.J."/>
            <person name="Beiko R.G."/>
            <person name="Coutinho P."/>
            <person name="Dacks J.B."/>
            <person name="Durnford D.G."/>
            <person name="Fast N.M."/>
            <person name="Green B.R."/>
            <person name="Grisdale C.J."/>
            <person name="Hempel F."/>
            <person name="Henrissat B."/>
            <person name="Hoppner M.P."/>
            <person name="Ishida K."/>
            <person name="Kim E."/>
            <person name="Koreny L."/>
            <person name="Kroth P.G."/>
            <person name="Liu Y."/>
            <person name="Malik S.B."/>
            <person name="Maier U.G."/>
            <person name="McRose D."/>
            <person name="Mock T."/>
            <person name="Neilson J.A."/>
            <person name="Onodera N.T."/>
            <person name="Poole A.M."/>
            <person name="Pritham E.J."/>
            <person name="Richards T.A."/>
            <person name="Rocap G."/>
            <person name="Roy S.W."/>
            <person name="Sarai C."/>
            <person name="Schaack S."/>
            <person name="Shirato S."/>
            <person name="Slamovits C.H."/>
            <person name="Spencer D.F."/>
            <person name="Suzuki S."/>
            <person name="Worden A.Z."/>
            <person name="Zauner S."/>
            <person name="Barry K."/>
            <person name="Bell C."/>
            <person name="Bharti A.K."/>
            <person name="Crow J.A."/>
            <person name="Grimwood J."/>
            <person name="Kramer R."/>
            <person name="Lindquist E."/>
            <person name="Lucas S."/>
            <person name="Salamov A."/>
            <person name="McFadden G.I."/>
            <person name="Lane C.E."/>
            <person name="Keeling P.J."/>
            <person name="Gray M.W."/>
            <person name="Grigoriev I.V."/>
            <person name="Archibald J.M."/>
        </authorList>
    </citation>
    <scope>NUCLEOTIDE SEQUENCE</scope>
    <source>
        <strain evidence="4 6">CCMP2712</strain>
    </source>
</reference>
<keyword evidence="6" id="KW-1185">Reference proteome</keyword>
<dbReference type="PANTHER" id="PTHR11972:SF153">
    <property type="entry name" value="SUPEROXIDE-GENERATING NADPH OXIDASE HEAVY CHAIN SUBUNIT A"/>
    <property type="match status" value="1"/>
</dbReference>
<feature type="transmembrane region" description="Helical" evidence="3">
    <location>
        <begin position="225"/>
        <end position="246"/>
    </location>
</feature>
<keyword evidence="3" id="KW-0812">Transmembrane</keyword>
<keyword evidence="3" id="KW-1133">Transmembrane helix</keyword>
<protein>
    <submittedName>
        <fullName evidence="4 5">Uncharacterized protein</fullName>
    </submittedName>
</protein>
<evidence type="ECO:0000256" key="1">
    <source>
        <dbReference type="ARBA" id="ARBA00023002"/>
    </source>
</evidence>